<protein>
    <submittedName>
        <fullName evidence="2">Uncharacterized protein</fullName>
    </submittedName>
</protein>
<organism evidence="2 3">
    <name type="scientific">Bradyrhizobium erythrophlei</name>
    <dbReference type="NCBI Taxonomy" id="1437360"/>
    <lineage>
        <taxon>Bacteria</taxon>
        <taxon>Pseudomonadati</taxon>
        <taxon>Pseudomonadota</taxon>
        <taxon>Alphaproteobacteria</taxon>
        <taxon>Hyphomicrobiales</taxon>
        <taxon>Nitrobacteraceae</taxon>
        <taxon>Bradyrhizobium</taxon>
    </lineage>
</organism>
<keyword evidence="3" id="KW-1185">Reference proteome</keyword>
<gene>
    <name evidence="2" type="ORF">SAMN05444170_2041</name>
</gene>
<feature type="compositionally biased region" description="Basic and acidic residues" evidence="1">
    <location>
        <begin position="14"/>
        <end position="49"/>
    </location>
</feature>
<dbReference type="AlphaFoldDB" id="A0A1M7TL72"/>
<name>A0A1M7TL72_9BRAD</name>
<dbReference type="EMBL" id="LT670849">
    <property type="protein sequence ID" value="SHN71489.1"/>
    <property type="molecule type" value="Genomic_DNA"/>
</dbReference>
<sequence>MAEINKLSVKKALEKLRGSDRPKSKNDRLDEKDAQLDEKIKRMTEQRLRLERHRRNRK</sequence>
<feature type="region of interest" description="Disordered" evidence="1">
    <location>
        <begin position="14"/>
        <end position="58"/>
    </location>
</feature>
<evidence type="ECO:0000256" key="1">
    <source>
        <dbReference type="SAM" id="MobiDB-lite"/>
    </source>
</evidence>
<proteinExistence type="predicted"/>
<accession>A0A1M7TL72</accession>
<dbReference type="RefSeq" id="WP_172806011.1">
    <property type="nucleotide sequence ID" value="NZ_LT670849.1"/>
</dbReference>
<evidence type="ECO:0000313" key="3">
    <source>
        <dbReference type="Proteomes" id="UP000184096"/>
    </source>
</evidence>
<dbReference type="Proteomes" id="UP000184096">
    <property type="component" value="Chromosome I"/>
</dbReference>
<evidence type="ECO:0000313" key="2">
    <source>
        <dbReference type="EMBL" id="SHN71489.1"/>
    </source>
</evidence>
<reference evidence="3" key="1">
    <citation type="submission" date="2016-11" db="EMBL/GenBank/DDBJ databases">
        <authorList>
            <person name="Varghese N."/>
            <person name="Submissions S."/>
        </authorList>
    </citation>
    <scope>NUCLEOTIDE SEQUENCE [LARGE SCALE GENOMIC DNA]</scope>
    <source>
        <strain evidence="3">GAS401</strain>
    </source>
</reference>